<protein>
    <submittedName>
        <fullName evidence="7">MATE family efflux transporter</fullName>
    </submittedName>
</protein>
<keyword evidence="8" id="KW-1185">Reference proteome</keyword>
<accession>A0A3P3G6F2</accession>
<evidence type="ECO:0000256" key="3">
    <source>
        <dbReference type="ARBA" id="ARBA00022692"/>
    </source>
</evidence>
<feature type="transmembrane region" description="Helical" evidence="6">
    <location>
        <begin position="221"/>
        <end position="240"/>
    </location>
</feature>
<keyword evidence="3 6" id="KW-0812">Transmembrane</keyword>
<feature type="transmembrane region" description="Helical" evidence="6">
    <location>
        <begin position="326"/>
        <end position="345"/>
    </location>
</feature>
<dbReference type="GO" id="GO:0015297">
    <property type="term" value="F:antiporter activity"/>
    <property type="evidence" value="ECO:0007669"/>
    <property type="project" value="InterPro"/>
</dbReference>
<sequence>MKWPAPVFLHQSFCASLGIRLAATGWRLRGSGKLGHIGGSIKLQGSNPLDATQANARYFIVSNRSVLTIAVPMMLAYLTTPLLGIVDTAVVGQFGDAALLGGLAAGALVFDVVFTTFNFLRSGTTGLVAQAFGRGDPLEEQAVFWRAMLIAVVAGVVLAALAPLFAVAGQWFMGAEPRVSAAMSVYIRIRLLAAPFSLVNYAILGYALGRGEGGLGLMLQVVLNGINIALCFLLGLELGWGVAGVAWATVTGEFLAMLLGLAIVLRRFRRLEWPSRRRILDLPAYRRMLSLNRDIMIRSFSLLAAFALFTRQGAQFGTVTLAANAVLMNFFLIAGYFLDGFATAAEQLAGRAIGAHAATPFRQAVRLTLIWGFGLAGVATLVLLTAGSDLVALVTTSADVRAAADTYLPWAAFTALSGVLAFQMDGVFIGATWSRDMRNMMLVSFLAFSAALITLAPAFGNNGLWAALHVFLLVRGLSLLAVLRLRVRTAF</sequence>
<feature type="transmembrane region" description="Helical" evidence="6">
    <location>
        <begin position="295"/>
        <end position="314"/>
    </location>
</feature>
<evidence type="ECO:0000256" key="1">
    <source>
        <dbReference type="ARBA" id="ARBA00004141"/>
    </source>
</evidence>
<dbReference type="GO" id="GO:0042910">
    <property type="term" value="F:xenobiotic transmembrane transporter activity"/>
    <property type="evidence" value="ECO:0007669"/>
    <property type="project" value="InterPro"/>
</dbReference>
<proteinExistence type="inferred from homology"/>
<feature type="transmembrane region" description="Helical" evidence="6">
    <location>
        <begin position="440"/>
        <end position="459"/>
    </location>
</feature>
<feature type="transmembrane region" description="Helical" evidence="6">
    <location>
        <begin position="98"/>
        <end position="120"/>
    </location>
</feature>
<feature type="transmembrane region" description="Helical" evidence="6">
    <location>
        <begin position="407"/>
        <end position="428"/>
    </location>
</feature>
<feature type="transmembrane region" description="Helical" evidence="6">
    <location>
        <begin position="365"/>
        <end position="387"/>
    </location>
</feature>
<comment type="caution">
    <text evidence="7">The sequence shown here is derived from an EMBL/GenBank/DDBJ whole genome shotgun (WGS) entry which is preliminary data.</text>
</comment>
<evidence type="ECO:0000313" key="8">
    <source>
        <dbReference type="Proteomes" id="UP000273786"/>
    </source>
</evidence>
<dbReference type="PANTHER" id="PTHR42893">
    <property type="entry name" value="PROTEIN DETOXIFICATION 44, CHLOROPLASTIC-RELATED"/>
    <property type="match status" value="1"/>
</dbReference>
<keyword evidence="5 6" id="KW-0472">Membrane</keyword>
<evidence type="ECO:0000256" key="2">
    <source>
        <dbReference type="ARBA" id="ARBA00010199"/>
    </source>
</evidence>
<feature type="transmembrane region" description="Helical" evidence="6">
    <location>
        <begin position="143"/>
        <end position="167"/>
    </location>
</feature>
<dbReference type="InterPro" id="IPR044644">
    <property type="entry name" value="DinF-like"/>
</dbReference>
<keyword evidence="4 6" id="KW-1133">Transmembrane helix</keyword>
<dbReference type="Pfam" id="PF01554">
    <property type="entry name" value="MatE"/>
    <property type="match status" value="2"/>
</dbReference>
<gene>
    <name evidence="7" type="ORF">EH240_03980</name>
</gene>
<evidence type="ECO:0000256" key="6">
    <source>
        <dbReference type="SAM" id="Phobius"/>
    </source>
</evidence>
<reference evidence="7 8" key="1">
    <citation type="submission" date="2018-11" db="EMBL/GenBank/DDBJ databases">
        <title>the genome of Mesorhizobium tamadayense DSM 28320.</title>
        <authorList>
            <person name="Gao J."/>
        </authorList>
    </citation>
    <scope>NUCLEOTIDE SEQUENCE [LARGE SCALE GENOMIC DNA]</scope>
    <source>
        <strain evidence="7 8">DSM 28320</strain>
    </source>
</reference>
<organism evidence="7 8">
    <name type="scientific">Mesorhizobium tamadayense</name>
    <dbReference type="NCBI Taxonomy" id="425306"/>
    <lineage>
        <taxon>Bacteria</taxon>
        <taxon>Pseudomonadati</taxon>
        <taxon>Pseudomonadota</taxon>
        <taxon>Alphaproteobacteria</taxon>
        <taxon>Hyphomicrobiales</taxon>
        <taxon>Phyllobacteriaceae</taxon>
        <taxon>Mesorhizobium</taxon>
    </lineage>
</organism>
<dbReference type="NCBIfam" id="TIGR00797">
    <property type="entry name" value="matE"/>
    <property type="match status" value="1"/>
</dbReference>
<feature type="transmembrane region" description="Helical" evidence="6">
    <location>
        <begin position="246"/>
        <end position="268"/>
    </location>
</feature>
<dbReference type="AlphaFoldDB" id="A0A3P3G6F2"/>
<comment type="similarity">
    <text evidence="2">Belongs to the multi antimicrobial extrusion (MATE) (TC 2.A.66.1) family.</text>
</comment>
<feature type="transmembrane region" description="Helical" evidence="6">
    <location>
        <begin position="187"/>
        <end position="209"/>
    </location>
</feature>
<dbReference type="PANTHER" id="PTHR42893:SF46">
    <property type="entry name" value="PROTEIN DETOXIFICATION 44, CHLOROPLASTIC"/>
    <property type="match status" value="1"/>
</dbReference>
<dbReference type="InterPro" id="IPR002528">
    <property type="entry name" value="MATE_fam"/>
</dbReference>
<evidence type="ECO:0000256" key="4">
    <source>
        <dbReference type="ARBA" id="ARBA00022989"/>
    </source>
</evidence>
<dbReference type="OrthoDB" id="9789527at2"/>
<dbReference type="GO" id="GO:0005886">
    <property type="term" value="C:plasma membrane"/>
    <property type="evidence" value="ECO:0007669"/>
    <property type="project" value="TreeGrafter"/>
</dbReference>
<dbReference type="CDD" id="cd13136">
    <property type="entry name" value="MATE_DinF_like"/>
    <property type="match status" value="1"/>
</dbReference>
<feature type="transmembrane region" description="Helical" evidence="6">
    <location>
        <begin position="66"/>
        <end position="86"/>
    </location>
</feature>
<dbReference type="Proteomes" id="UP000273786">
    <property type="component" value="Unassembled WGS sequence"/>
</dbReference>
<comment type="subcellular location">
    <subcellularLocation>
        <location evidence="1">Membrane</location>
        <topology evidence="1">Multi-pass membrane protein</topology>
    </subcellularLocation>
</comment>
<feature type="transmembrane region" description="Helical" evidence="6">
    <location>
        <begin position="465"/>
        <end position="485"/>
    </location>
</feature>
<evidence type="ECO:0000256" key="5">
    <source>
        <dbReference type="ARBA" id="ARBA00023136"/>
    </source>
</evidence>
<evidence type="ECO:0000313" key="7">
    <source>
        <dbReference type="EMBL" id="RRI06436.1"/>
    </source>
</evidence>
<name>A0A3P3G6F2_9HYPH</name>
<dbReference type="EMBL" id="RQXT01000003">
    <property type="protein sequence ID" value="RRI06436.1"/>
    <property type="molecule type" value="Genomic_DNA"/>
</dbReference>